<evidence type="ECO:0000313" key="1">
    <source>
        <dbReference type="EMBL" id="CAG8718490.1"/>
    </source>
</evidence>
<accession>A0A9N9NAZ5</accession>
<feature type="non-terminal residue" evidence="1">
    <location>
        <position position="348"/>
    </location>
</feature>
<protein>
    <submittedName>
        <fullName evidence="1">4597_t:CDS:1</fullName>
    </submittedName>
</protein>
<proteinExistence type="predicted"/>
<dbReference type="Proteomes" id="UP000789342">
    <property type="component" value="Unassembled WGS sequence"/>
</dbReference>
<dbReference type="PANTHER" id="PTHR45786:SF74">
    <property type="entry name" value="ATP-DEPENDENT DNA HELICASE"/>
    <property type="match status" value="1"/>
</dbReference>
<evidence type="ECO:0000313" key="2">
    <source>
        <dbReference type="Proteomes" id="UP000789342"/>
    </source>
</evidence>
<dbReference type="PANTHER" id="PTHR45786">
    <property type="entry name" value="DNA BINDING PROTEIN-LIKE"/>
    <property type="match status" value="1"/>
</dbReference>
<name>A0A9N9NAZ5_9GLOM</name>
<organism evidence="1 2">
    <name type="scientific">Acaulospora morrowiae</name>
    <dbReference type="NCBI Taxonomy" id="94023"/>
    <lineage>
        <taxon>Eukaryota</taxon>
        <taxon>Fungi</taxon>
        <taxon>Fungi incertae sedis</taxon>
        <taxon>Mucoromycota</taxon>
        <taxon>Glomeromycotina</taxon>
        <taxon>Glomeromycetes</taxon>
        <taxon>Diversisporales</taxon>
        <taxon>Acaulosporaceae</taxon>
        <taxon>Acaulospora</taxon>
    </lineage>
</organism>
<comment type="caution">
    <text evidence="1">The sequence shown here is derived from an EMBL/GenBank/DDBJ whole genome shotgun (WGS) entry which is preliminary data.</text>
</comment>
<keyword evidence="2" id="KW-1185">Reference proteome</keyword>
<dbReference type="EMBL" id="CAJVPV010021618">
    <property type="protein sequence ID" value="CAG8718490.1"/>
    <property type="molecule type" value="Genomic_DNA"/>
</dbReference>
<reference evidence="1" key="1">
    <citation type="submission" date="2021-06" db="EMBL/GenBank/DDBJ databases">
        <authorList>
            <person name="Kallberg Y."/>
            <person name="Tangrot J."/>
            <person name="Rosling A."/>
        </authorList>
    </citation>
    <scope>NUCLEOTIDE SEQUENCE</scope>
    <source>
        <strain evidence="1">CL551</strain>
    </source>
</reference>
<dbReference type="AlphaFoldDB" id="A0A9N9NAZ5"/>
<sequence length="348" mass="39337">RAALTTITINKADGDITGSEPEKIFNNKDKAIQLKKRREAAVQRKQNQTPEDAARFWQSKRQRYMHIVDTSIIESLNAISPIDSFFITAIPATILHIISLPIALQLFQSGDLEQHQIGRMDRVCKNCDAIIWSEEKKTNFSRTLPIFTNCCIQGKVLLPALLDPPPILHALLTSIDTKARNFRRKIRSYNLALAFTSIGAKIIDCVTGAGGVYMFQIHGEMYHNIGSLLPAQATASPRFAQLYIYDTEHEVLNRITMMPSLDATVLADLQQMLDQVNPYVVVFQQVRDILIQELTITLSMVIRAERLADSQCYNIPTANEVAAIIENEQDTEFSYHDIILSLRDEHLQ</sequence>
<gene>
    <name evidence="1" type="ORF">AMORRO_LOCUS13180</name>
</gene>
<dbReference type="OrthoDB" id="1748060at2759"/>